<comment type="caution">
    <text evidence="2">The sequence shown here is derived from an EMBL/GenBank/DDBJ whole genome shotgun (WGS) entry which is preliminary data.</text>
</comment>
<feature type="region of interest" description="Disordered" evidence="1">
    <location>
        <begin position="124"/>
        <end position="161"/>
    </location>
</feature>
<name>A0A699RHT4_TANCI</name>
<organism evidence="2">
    <name type="scientific">Tanacetum cinerariifolium</name>
    <name type="common">Dalmatian daisy</name>
    <name type="synonym">Chrysanthemum cinerariifolium</name>
    <dbReference type="NCBI Taxonomy" id="118510"/>
    <lineage>
        <taxon>Eukaryota</taxon>
        <taxon>Viridiplantae</taxon>
        <taxon>Streptophyta</taxon>
        <taxon>Embryophyta</taxon>
        <taxon>Tracheophyta</taxon>
        <taxon>Spermatophyta</taxon>
        <taxon>Magnoliopsida</taxon>
        <taxon>eudicotyledons</taxon>
        <taxon>Gunneridae</taxon>
        <taxon>Pentapetalae</taxon>
        <taxon>asterids</taxon>
        <taxon>campanulids</taxon>
        <taxon>Asterales</taxon>
        <taxon>Asteraceae</taxon>
        <taxon>Asteroideae</taxon>
        <taxon>Anthemideae</taxon>
        <taxon>Anthemidinae</taxon>
        <taxon>Tanacetum</taxon>
    </lineage>
</organism>
<sequence>VQQTGNKDAVAGDRFGLDLVTGAGSRQTARQEAAFRAHGHDDRVLHLLGFYQTQNFGTEVFFTVGPAQATTRNVAETQIKVATQDAVFVEDLNVVQCRENRLLQARLHVVQIATAQLAREVEAGLEQSDDTGTRPIRADRGFPGSARRRTAPAGCRRGTACSAAAPCRPTAADRSS</sequence>
<evidence type="ECO:0000313" key="2">
    <source>
        <dbReference type="EMBL" id="GFC86020.1"/>
    </source>
</evidence>
<feature type="non-terminal residue" evidence="2">
    <location>
        <position position="1"/>
    </location>
</feature>
<gene>
    <name evidence="2" type="ORF">Tci_857990</name>
</gene>
<proteinExistence type="predicted"/>
<evidence type="ECO:0000256" key="1">
    <source>
        <dbReference type="SAM" id="MobiDB-lite"/>
    </source>
</evidence>
<accession>A0A699RHT4</accession>
<dbReference type="EMBL" id="BKCJ011102993">
    <property type="protein sequence ID" value="GFC86020.1"/>
    <property type="molecule type" value="Genomic_DNA"/>
</dbReference>
<dbReference type="AlphaFoldDB" id="A0A699RHT4"/>
<protein>
    <submittedName>
        <fullName evidence="2">Uncharacterized protein</fullName>
    </submittedName>
</protein>
<reference evidence="2" key="1">
    <citation type="journal article" date="2019" name="Sci. Rep.">
        <title>Draft genome of Tanacetum cinerariifolium, the natural source of mosquito coil.</title>
        <authorList>
            <person name="Yamashiro T."/>
            <person name="Shiraishi A."/>
            <person name="Satake H."/>
            <person name="Nakayama K."/>
        </authorList>
    </citation>
    <scope>NUCLEOTIDE SEQUENCE</scope>
</reference>